<dbReference type="EMBL" id="QRJH01000004">
    <property type="protein sequence ID" value="RHH18411.1"/>
    <property type="molecule type" value="Genomic_DNA"/>
</dbReference>
<gene>
    <name evidence="1" type="ORF">DW222_08680</name>
</gene>
<evidence type="ECO:0000313" key="2">
    <source>
        <dbReference type="Proteomes" id="UP000284024"/>
    </source>
</evidence>
<dbReference type="AlphaFoldDB" id="A0A414W182"/>
<dbReference type="Proteomes" id="UP000284024">
    <property type="component" value="Unassembled WGS sequence"/>
</dbReference>
<dbReference type="RefSeq" id="WP_118034795.1">
    <property type="nucleotide sequence ID" value="NZ_QRJH01000004.1"/>
</dbReference>
<sequence>MEETVQRNELLYRVIKRSQPDSMNEKGRPTSALFKQENGVSVDRDGKRNEVAIIETFKARFDKRFKGLVKVGADICIDNDIVVIPETSSNIYHAELFENVDKDPLGQLKALILADQSEVVIYEPEVKWV</sequence>
<comment type="caution">
    <text evidence="1">The sequence shown here is derived from an EMBL/GenBank/DDBJ whole genome shotgun (WGS) entry which is preliminary data.</text>
</comment>
<protein>
    <submittedName>
        <fullName evidence="1">Uncharacterized protein</fullName>
    </submittedName>
</protein>
<proteinExistence type="predicted"/>
<name>A0A414W182_9FIRM</name>
<organism evidence="1 2">
    <name type="scientific">Blautia obeum</name>
    <dbReference type="NCBI Taxonomy" id="40520"/>
    <lineage>
        <taxon>Bacteria</taxon>
        <taxon>Bacillati</taxon>
        <taxon>Bacillota</taxon>
        <taxon>Clostridia</taxon>
        <taxon>Lachnospirales</taxon>
        <taxon>Lachnospiraceae</taxon>
        <taxon>Blautia</taxon>
    </lineage>
</organism>
<accession>A0A414W182</accession>
<reference evidence="1 2" key="1">
    <citation type="submission" date="2018-08" db="EMBL/GenBank/DDBJ databases">
        <title>A genome reference for cultivated species of the human gut microbiota.</title>
        <authorList>
            <person name="Zou Y."/>
            <person name="Xue W."/>
            <person name="Luo G."/>
        </authorList>
    </citation>
    <scope>NUCLEOTIDE SEQUENCE [LARGE SCALE GENOMIC DNA]</scope>
    <source>
        <strain evidence="1 2">AM18-2AC</strain>
    </source>
</reference>
<evidence type="ECO:0000313" key="1">
    <source>
        <dbReference type="EMBL" id="RHH18411.1"/>
    </source>
</evidence>